<dbReference type="STRING" id="583356.Igag_1175"/>
<dbReference type="PANTHER" id="PTHR43300">
    <property type="entry name" value="ACETYLTRANSFERASE"/>
    <property type="match status" value="1"/>
</dbReference>
<protein>
    <submittedName>
        <fullName evidence="5">Acetyl/acyl transferase related protein</fullName>
    </submittedName>
</protein>
<dbReference type="GO" id="GO:0016740">
    <property type="term" value="F:transferase activity"/>
    <property type="evidence" value="ECO:0007669"/>
    <property type="project" value="UniProtKB-KW"/>
</dbReference>
<sequence length="241" mass="26512">MVFIGKRAKILTRFVGDNVDIYGESFVGTNSFIDSYTTIGFPIRAKLKSLSNTDMKNINEILDEISEGSFIGNNVVIRRGSIIYERTTIKENVEFGHNVLVRENTIIGAGCKIGSGTIIDGEVLIGENTVVQSFVYIPPKVKIGSNVFIAPRVTFTNDRYPPSKRLIETIIEDDVVIGANSTIIAGITIGKGAIIAAGSVVTKSVKPYSVVMGVPAKVVMDRNEYEQRKRLYEESEIFPIR</sequence>
<dbReference type="InterPro" id="IPR011004">
    <property type="entry name" value="Trimer_LpxA-like_sf"/>
</dbReference>
<dbReference type="HOGENOM" id="CLU_051638_9_0_2"/>
<evidence type="ECO:0000256" key="1">
    <source>
        <dbReference type="ARBA" id="ARBA00022605"/>
    </source>
</evidence>
<dbReference type="CDD" id="cd03358">
    <property type="entry name" value="LbH_WxcM_N_like"/>
    <property type="match status" value="1"/>
</dbReference>
<name>E0SP35_IGNAA</name>
<evidence type="ECO:0000313" key="6">
    <source>
        <dbReference type="Proteomes" id="UP000001304"/>
    </source>
</evidence>
<dbReference type="PROSITE" id="PS00101">
    <property type="entry name" value="HEXAPEP_TRANSFERASES"/>
    <property type="match status" value="1"/>
</dbReference>
<keyword evidence="4" id="KW-0457">Lysine biosynthesis</keyword>
<keyword evidence="2 5" id="KW-0808">Transferase</keyword>
<dbReference type="Gene3D" id="2.160.10.10">
    <property type="entry name" value="Hexapeptide repeat proteins"/>
    <property type="match status" value="1"/>
</dbReference>
<accession>E0SP35</accession>
<dbReference type="BioCyc" id="IAGG583356:GHAH-1152-MONOMER"/>
<dbReference type="SUPFAM" id="SSF51161">
    <property type="entry name" value="Trimeric LpxA-like enzymes"/>
    <property type="match status" value="2"/>
</dbReference>
<dbReference type="EMBL" id="CP002098">
    <property type="protein sequence ID" value="ADM27981.1"/>
    <property type="molecule type" value="Genomic_DNA"/>
</dbReference>
<dbReference type="InterPro" id="IPR018357">
    <property type="entry name" value="Hexapep_transf_CS"/>
</dbReference>
<dbReference type="KEGG" id="iag:Igag_1175"/>
<keyword evidence="6" id="KW-1185">Reference proteome</keyword>
<dbReference type="Pfam" id="PF14602">
    <property type="entry name" value="Hexapep_2"/>
    <property type="match status" value="1"/>
</dbReference>
<dbReference type="InterPro" id="IPR050179">
    <property type="entry name" value="Trans_hexapeptide_repeat"/>
</dbReference>
<evidence type="ECO:0000256" key="4">
    <source>
        <dbReference type="ARBA" id="ARBA00023154"/>
    </source>
</evidence>
<keyword evidence="3" id="KW-0220">Diaminopimelate biosynthesis</keyword>
<dbReference type="InterPro" id="IPR001451">
    <property type="entry name" value="Hexapep"/>
</dbReference>
<dbReference type="PANTHER" id="PTHR43300:SF10">
    <property type="entry name" value="2,3,4,5-TETRAHYDROPYRIDINE-2,6-DICARBOXYLATE N-ACETYLTRANSFERASE"/>
    <property type="match status" value="1"/>
</dbReference>
<gene>
    <name evidence="5" type="ordered locus">Igag_1175</name>
</gene>
<evidence type="ECO:0000313" key="5">
    <source>
        <dbReference type="EMBL" id="ADM27981.1"/>
    </source>
</evidence>
<evidence type="ECO:0000256" key="2">
    <source>
        <dbReference type="ARBA" id="ARBA00022679"/>
    </source>
</evidence>
<dbReference type="Proteomes" id="UP000001304">
    <property type="component" value="Chromosome"/>
</dbReference>
<organism evidence="5 6">
    <name type="scientific">Ignisphaera aggregans (strain DSM 17230 / JCM 13409 / AQ1.S1)</name>
    <dbReference type="NCBI Taxonomy" id="583356"/>
    <lineage>
        <taxon>Archaea</taxon>
        <taxon>Thermoproteota</taxon>
        <taxon>Thermoprotei</taxon>
        <taxon>Desulfurococcales</taxon>
        <taxon>Desulfurococcaceae</taxon>
        <taxon>Ignisphaera</taxon>
    </lineage>
</organism>
<proteinExistence type="predicted"/>
<reference evidence="5 6" key="1">
    <citation type="journal article" date="2010" name="Stand. Genomic Sci.">
        <title>Complete genome sequence of Ignisphaera aggregans type strain (AQ1.S1).</title>
        <authorList>
            <person name="Goker M."/>
            <person name="Held B."/>
            <person name="Lapidus A."/>
            <person name="Nolan M."/>
            <person name="Spring S."/>
            <person name="Yasawong M."/>
            <person name="Lucas S."/>
            <person name="Glavina Del Rio T."/>
            <person name="Tice H."/>
            <person name="Cheng J.F."/>
            <person name="Goodwin L."/>
            <person name="Tapia R."/>
            <person name="Pitluck S."/>
            <person name="Liolios K."/>
            <person name="Ivanova N."/>
            <person name="Mavromatis K."/>
            <person name="Mikhailova N."/>
            <person name="Pati A."/>
            <person name="Chen A."/>
            <person name="Palaniappan K."/>
            <person name="Brambilla E."/>
            <person name="Land M."/>
            <person name="Hauser L."/>
            <person name="Chang Y.J."/>
            <person name="Jeffries C.D."/>
            <person name="Brettin T."/>
            <person name="Detter J.C."/>
            <person name="Han C."/>
            <person name="Rohde M."/>
            <person name="Sikorski J."/>
            <person name="Woyke T."/>
            <person name="Bristow J."/>
            <person name="Eisen J.A."/>
            <person name="Markowitz V."/>
            <person name="Hugenholtz P."/>
            <person name="Kyrpides N.C."/>
            <person name="Klenk H.P."/>
        </authorList>
    </citation>
    <scope>NUCLEOTIDE SEQUENCE [LARGE SCALE GENOMIC DNA]</scope>
    <source>
        <strain evidence="6">DSM 17230 / JCM 13409 / AQ1.S1</strain>
    </source>
</reference>
<keyword evidence="1" id="KW-0028">Amino-acid biosynthesis</keyword>
<dbReference type="AlphaFoldDB" id="E0SP35"/>
<evidence type="ECO:0000256" key="3">
    <source>
        <dbReference type="ARBA" id="ARBA00022915"/>
    </source>
</evidence>
<dbReference type="Pfam" id="PF00132">
    <property type="entry name" value="Hexapep"/>
    <property type="match status" value="2"/>
</dbReference>